<reference evidence="1 2" key="1">
    <citation type="submission" date="2018-09" db="EMBL/GenBank/DDBJ databases">
        <title>Zymobacter palmae IAM14233 (=T109) whole genome analysis.</title>
        <authorList>
            <person name="Yanase H."/>
        </authorList>
    </citation>
    <scope>NUCLEOTIDE SEQUENCE [LARGE SCALE GENOMIC DNA]</scope>
    <source>
        <strain evidence="1 2">IAM14233</strain>
    </source>
</reference>
<keyword evidence="2" id="KW-1185">Reference proteome</keyword>
<evidence type="ECO:0000313" key="1">
    <source>
        <dbReference type="EMBL" id="BBG29962.1"/>
    </source>
</evidence>
<dbReference type="Proteomes" id="UP000267342">
    <property type="component" value="Chromosome"/>
</dbReference>
<protein>
    <submittedName>
        <fullName evidence="1">Site-specific recombinases, DNA invertase</fullName>
    </submittedName>
</protein>
<dbReference type="EMBL" id="AP018933">
    <property type="protein sequence ID" value="BBG29962.1"/>
    <property type="molecule type" value="Genomic_DNA"/>
</dbReference>
<gene>
    <name evidence="1" type="ORF">ZBT109_1202</name>
</gene>
<evidence type="ECO:0000313" key="2">
    <source>
        <dbReference type="Proteomes" id="UP000267342"/>
    </source>
</evidence>
<accession>A0A348HEB0</accession>
<dbReference type="AlphaFoldDB" id="A0A348HEB0"/>
<sequence length="37" mass="4110">MDAAEHLREGATRLYRRRAAVAKPLSDLFDLTTGHAV</sequence>
<dbReference type="KEGG" id="zpl:ZBT109_1202"/>
<organism evidence="1 2">
    <name type="scientific">Zymobacter palmae</name>
    <dbReference type="NCBI Taxonomy" id="33074"/>
    <lineage>
        <taxon>Bacteria</taxon>
        <taxon>Pseudomonadati</taxon>
        <taxon>Pseudomonadota</taxon>
        <taxon>Gammaproteobacteria</taxon>
        <taxon>Oceanospirillales</taxon>
        <taxon>Halomonadaceae</taxon>
        <taxon>Zymobacter group</taxon>
        <taxon>Zymobacter</taxon>
    </lineage>
</organism>
<name>A0A348HEB0_9GAMM</name>
<proteinExistence type="predicted"/>